<evidence type="ECO:0000256" key="14">
    <source>
        <dbReference type="RuleBase" id="RU003448"/>
    </source>
</evidence>
<evidence type="ECO:0000313" key="18">
    <source>
        <dbReference type="EMBL" id="MBB6048320.1"/>
    </source>
</evidence>
<dbReference type="GO" id="GO:0005829">
    <property type="term" value="C:cytosol"/>
    <property type="evidence" value="ECO:0007669"/>
    <property type="project" value="TreeGrafter"/>
</dbReference>
<dbReference type="InterPro" id="IPR005260">
    <property type="entry name" value="Asp_kin_monofn"/>
</dbReference>
<organism evidence="18 19">
    <name type="scientific">Armatimonas rosea</name>
    <dbReference type="NCBI Taxonomy" id="685828"/>
    <lineage>
        <taxon>Bacteria</taxon>
        <taxon>Bacillati</taxon>
        <taxon>Armatimonadota</taxon>
        <taxon>Armatimonadia</taxon>
        <taxon>Armatimonadales</taxon>
        <taxon>Armatimonadaceae</taxon>
        <taxon>Armatimonas</taxon>
    </lineage>
</organism>
<keyword evidence="9 13" id="KW-0067">ATP-binding</keyword>
<evidence type="ECO:0000256" key="8">
    <source>
        <dbReference type="ARBA" id="ARBA00022777"/>
    </source>
</evidence>
<dbReference type="GO" id="GO:0009088">
    <property type="term" value="P:threonine biosynthetic process"/>
    <property type="evidence" value="ECO:0007669"/>
    <property type="project" value="UniProtKB-UniPathway"/>
</dbReference>
<evidence type="ECO:0000256" key="7">
    <source>
        <dbReference type="ARBA" id="ARBA00022741"/>
    </source>
</evidence>
<feature type="binding site" evidence="13">
    <location>
        <position position="52"/>
    </location>
    <ligand>
        <name>substrate</name>
    </ligand>
</feature>
<keyword evidence="11" id="KW-0457">Lysine biosynthesis</keyword>
<dbReference type="Pfam" id="PF00696">
    <property type="entry name" value="AA_kinase"/>
    <property type="match status" value="1"/>
</dbReference>
<dbReference type="EMBL" id="JACHGW010000001">
    <property type="protein sequence ID" value="MBB6048320.1"/>
    <property type="molecule type" value="Genomic_DNA"/>
</dbReference>
<feature type="binding site" evidence="13">
    <location>
        <position position="81"/>
    </location>
    <ligand>
        <name>substrate</name>
    </ligand>
</feature>
<evidence type="ECO:0000256" key="3">
    <source>
        <dbReference type="ARBA" id="ARBA00005139"/>
    </source>
</evidence>
<dbReference type="SUPFAM" id="SSF55021">
    <property type="entry name" value="ACT-like"/>
    <property type="match status" value="1"/>
</dbReference>
<comment type="pathway">
    <text evidence="1 15">Amino-acid biosynthesis; L-lysine biosynthesis via DAP pathway; (S)-tetrahydrodipicolinate from L-aspartate: step 1/4.</text>
</comment>
<gene>
    <name evidence="18" type="ORF">HNQ39_000082</name>
</gene>
<dbReference type="InterPro" id="IPR001341">
    <property type="entry name" value="Asp_kinase"/>
</dbReference>
<feature type="binding site" evidence="13">
    <location>
        <begin position="7"/>
        <end position="10"/>
    </location>
    <ligand>
        <name>ATP</name>
        <dbReference type="ChEBI" id="CHEBI:30616"/>
    </ligand>
</feature>
<dbReference type="PANTHER" id="PTHR21499:SF3">
    <property type="entry name" value="ASPARTOKINASE"/>
    <property type="match status" value="1"/>
</dbReference>
<comment type="pathway">
    <text evidence="3 15">Amino-acid biosynthesis; L-threonine biosynthesis; L-threonine from L-aspartate: step 1/5.</text>
</comment>
<evidence type="ECO:0000256" key="9">
    <source>
        <dbReference type="ARBA" id="ARBA00022840"/>
    </source>
</evidence>
<dbReference type="NCBIfam" id="TIGR00657">
    <property type="entry name" value="asp_kinases"/>
    <property type="match status" value="1"/>
</dbReference>
<keyword evidence="7 13" id="KW-0547">Nucleotide-binding</keyword>
<name>A0A7W9SKK4_ARMRO</name>
<dbReference type="InterPro" id="IPR027795">
    <property type="entry name" value="CASTOR_ACT_dom"/>
</dbReference>
<feature type="domain" description="Aspartate/glutamate/uridylate kinase" evidence="16">
    <location>
        <begin position="2"/>
        <end position="241"/>
    </location>
</feature>
<evidence type="ECO:0000256" key="15">
    <source>
        <dbReference type="RuleBase" id="RU004249"/>
    </source>
</evidence>
<dbReference type="Proteomes" id="UP000520814">
    <property type="component" value="Unassembled WGS sequence"/>
</dbReference>
<dbReference type="GO" id="GO:0004072">
    <property type="term" value="F:aspartate kinase activity"/>
    <property type="evidence" value="ECO:0007669"/>
    <property type="project" value="UniProtKB-EC"/>
</dbReference>
<dbReference type="PROSITE" id="PS00324">
    <property type="entry name" value="ASPARTOKINASE"/>
    <property type="match status" value="1"/>
</dbReference>
<dbReference type="GO" id="GO:0009090">
    <property type="term" value="P:homoserine biosynthetic process"/>
    <property type="evidence" value="ECO:0007669"/>
    <property type="project" value="TreeGrafter"/>
</dbReference>
<comment type="catalytic activity">
    <reaction evidence="12 14">
        <text>L-aspartate + ATP = 4-phospho-L-aspartate + ADP</text>
        <dbReference type="Rhea" id="RHEA:23776"/>
        <dbReference type="ChEBI" id="CHEBI:29991"/>
        <dbReference type="ChEBI" id="CHEBI:30616"/>
        <dbReference type="ChEBI" id="CHEBI:57535"/>
        <dbReference type="ChEBI" id="CHEBI:456216"/>
        <dbReference type="EC" id="2.7.2.4"/>
    </reaction>
</comment>
<dbReference type="PANTHER" id="PTHR21499">
    <property type="entry name" value="ASPARTATE KINASE"/>
    <property type="match status" value="1"/>
</dbReference>
<dbReference type="Pfam" id="PF13840">
    <property type="entry name" value="ACT_7"/>
    <property type="match status" value="1"/>
</dbReference>
<dbReference type="InterPro" id="IPR045865">
    <property type="entry name" value="ACT-like_dom_sf"/>
</dbReference>
<dbReference type="UniPathway" id="UPA00034">
    <property type="reaction ID" value="UER00015"/>
</dbReference>
<dbReference type="Gene3D" id="3.40.1160.10">
    <property type="entry name" value="Acetylglutamate kinase-like"/>
    <property type="match status" value="1"/>
</dbReference>
<feature type="binding site" evidence="13">
    <location>
        <begin position="184"/>
        <end position="185"/>
    </location>
    <ligand>
        <name>ATP</name>
        <dbReference type="ChEBI" id="CHEBI:30616"/>
    </ligand>
</feature>
<dbReference type="GO" id="GO:0009089">
    <property type="term" value="P:lysine biosynthetic process via diaminopimelate"/>
    <property type="evidence" value="ECO:0007669"/>
    <property type="project" value="UniProtKB-UniPathway"/>
</dbReference>
<reference evidence="18 19" key="1">
    <citation type="submission" date="2020-08" db="EMBL/GenBank/DDBJ databases">
        <title>Genomic Encyclopedia of Type Strains, Phase IV (KMG-IV): sequencing the most valuable type-strain genomes for metagenomic binning, comparative biology and taxonomic classification.</title>
        <authorList>
            <person name="Goeker M."/>
        </authorList>
    </citation>
    <scope>NUCLEOTIDE SEQUENCE [LARGE SCALE GENOMIC DNA]</scope>
    <source>
        <strain evidence="18 19">DSM 23562</strain>
    </source>
</reference>
<dbReference type="InterPro" id="IPR036393">
    <property type="entry name" value="AceGlu_kinase-like_sf"/>
</dbReference>
<comment type="caution">
    <text evidence="18">The sequence shown here is derived from an EMBL/GenBank/DDBJ whole genome shotgun (WGS) entry which is preliminary data.</text>
</comment>
<evidence type="ECO:0000313" key="19">
    <source>
        <dbReference type="Proteomes" id="UP000520814"/>
    </source>
</evidence>
<dbReference type="InterPro" id="IPR018042">
    <property type="entry name" value="Aspartate_kinase_CS"/>
</dbReference>
<feature type="domain" description="CASTOR ACT" evidence="17">
    <location>
        <begin position="387"/>
        <end position="450"/>
    </location>
</feature>
<keyword evidence="19" id="KW-1185">Reference proteome</keyword>
<dbReference type="Gene3D" id="3.30.2130.10">
    <property type="entry name" value="VC0802-like"/>
    <property type="match status" value="1"/>
</dbReference>
<evidence type="ECO:0000256" key="10">
    <source>
        <dbReference type="ARBA" id="ARBA00022915"/>
    </source>
</evidence>
<sequence length="459" mass="48787">MKILVQKFGGTSVATEEARQKAAAKVIRAVQAGWHVVVVVSAIGRAGAPYATDTLIQTLRDVDPGVQPAARELDMMMACGEIISTVVLAHTLRAAGLETIALTGLQAGILTNYQFGNARILDIDPRYMVEMLGQGKVVLVAGFQGGTERGAITTLGRGGSDTTAAALGAALKPHAEQIEVEIYTDVNGVKTADPRHVPTARTLARATYDEVAEMAHQGAKVVHPRAAEIAGIHGVPLWVKNTFDDEQGTLITSDSGNGQARFTGVTHTGKLVYLRFPLPLESPEADRARVEVEVYRLLEREKIAVHLTSASDTDFAFAVERTHLPRLKELLDGLVLPVQLGVVRRQPPFGTIYLLGIGPKGKGFVAQSGLLEGARAYIALGHVQAEVIENCTMVSVIASGLEDIPGVVLRTLGTLNAQGVPVYQMADSRHSISALIPEADAQKATRALHEEFGLGGETA</sequence>
<dbReference type="SUPFAM" id="SSF53633">
    <property type="entry name" value="Carbamate kinase-like"/>
    <property type="match status" value="1"/>
</dbReference>
<evidence type="ECO:0000259" key="16">
    <source>
        <dbReference type="Pfam" id="PF00696"/>
    </source>
</evidence>
<dbReference type="RefSeq" id="WP_184191804.1">
    <property type="nucleotide sequence ID" value="NZ_JACHGW010000001.1"/>
</dbReference>
<keyword evidence="10" id="KW-0220">Diaminopimelate biosynthesis</keyword>
<dbReference type="InterPro" id="IPR001048">
    <property type="entry name" value="Asp/Glu/Uridylate_kinase"/>
</dbReference>
<feature type="binding site" evidence="13">
    <location>
        <begin position="220"/>
        <end position="221"/>
    </location>
    <ligand>
        <name>ATP</name>
        <dbReference type="ChEBI" id="CHEBI:30616"/>
    </ligand>
</feature>
<dbReference type="AlphaFoldDB" id="A0A7W9SKK4"/>
<feature type="binding site" evidence="13">
    <location>
        <position position="195"/>
    </location>
    <ligand>
        <name>ATP</name>
        <dbReference type="ChEBI" id="CHEBI:30616"/>
    </ligand>
</feature>
<comment type="similarity">
    <text evidence="4 14">Belongs to the aspartokinase family.</text>
</comment>
<keyword evidence="6 14" id="KW-0808">Transferase</keyword>
<dbReference type="GO" id="GO:0005524">
    <property type="term" value="F:ATP binding"/>
    <property type="evidence" value="ECO:0007669"/>
    <property type="project" value="UniProtKB-KW"/>
</dbReference>
<dbReference type="EC" id="2.7.2.4" evidence="14"/>
<keyword evidence="8 14" id="KW-0418">Kinase</keyword>
<comment type="pathway">
    <text evidence="2 15">Amino-acid biosynthesis; L-methionine biosynthesis via de novo pathway; L-homoserine from L-aspartate: step 1/3.</text>
</comment>
<dbReference type="UniPathway" id="UPA00051">
    <property type="reaction ID" value="UER00462"/>
</dbReference>
<evidence type="ECO:0000256" key="11">
    <source>
        <dbReference type="ARBA" id="ARBA00023154"/>
    </source>
</evidence>
<evidence type="ECO:0000256" key="4">
    <source>
        <dbReference type="ARBA" id="ARBA00010122"/>
    </source>
</evidence>
<accession>A0A7W9SKK4</accession>
<evidence type="ECO:0000259" key="17">
    <source>
        <dbReference type="Pfam" id="PF13840"/>
    </source>
</evidence>
<dbReference type="UniPathway" id="UPA00050">
    <property type="reaction ID" value="UER00461"/>
</dbReference>
<protein>
    <recommendedName>
        <fullName evidence="14">Aspartokinase</fullName>
        <ecNumber evidence="14">2.7.2.4</ecNumber>
    </recommendedName>
</protein>
<evidence type="ECO:0000256" key="2">
    <source>
        <dbReference type="ARBA" id="ARBA00004986"/>
    </source>
</evidence>
<evidence type="ECO:0000256" key="12">
    <source>
        <dbReference type="ARBA" id="ARBA00047872"/>
    </source>
</evidence>
<evidence type="ECO:0000256" key="13">
    <source>
        <dbReference type="PIRSR" id="PIRSR000726-1"/>
    </source>
</evidence>
<evidence type="ECO:0000256" key="1">
    <source>
        <dbReference type="ARBA" id="ARBA00004766"/>
    </source>
</evidence>
<keyword evidence="5 15" id="KW-0028">Amino-acid biosynthesis</keyword>
<proteinExistence type="inferred from homology"/>
<evidence type="ECO:0000256" key="6">
    <source>
        <dbReference type="ARBA" id="ARBA00022679"/>
    </source>
</evidence>
<dbReference type="PIRSF" id="PIRSF000726">
    <property type="entry name" value="Asp_kin"/>
    <property type="match status" value="1"/>
</dbReference>
<evidence type="ECO:0000256" key="5">
    <source>
        <dbReference type="ARBA" id="ARBA00022605"/>
    </source>
</evidence>
<dbReference type="GO" id="GO:0019877">
    <property type="term" value="P:diaminopimelate biosynthetic process"/>
    <property type="evidence" value="ECO:0007669"/>
    <property type="project" value="UniProtKB-KW"/>
</dbReference>